<dbReference type="Proteomes" id="UP000092462">
    <property type="component" value="Unassembled WGS sequence"/>
</dbReference>
<evidence type="ECO:0000256" key="1">
    <source>
        <dbReference type="ARBA" id="ARBA00022729"/>
    </source>
</evidence>
<dbReference type="GO" id="GO:0007623">
    <property type="term" value="P:circadian rhythm"/>
    <property type="evidence" value="ECO:0007669"/>
    <property type="project" value="UniProtKB-ARBA"/>
</dbReference>
<reference evidence="4" key="1">
    <citation type="submission" date="2022-08" db="UniProtKB">
        <authorList>
            <consortium name="EnsemblMetazoa"/>
        </authorList>
    </citation>
    <scope>IDENTIFICATION</scope>
    <source>
        <strain evidence="4">Israel</strain>
    </source>
</reference>
<evidence type="ECO:0000256" key="3">
    <source>
        <dbReference type="ARBA" id="ARBA00060902"/>
    </source>
</evidence>
<sequence>MKCAVNLQQEIIDQFWRGNEELELPPLDPLRIKNATLVQPSNGAINFNLQFRDFDFLGYRDTQITDVVGWPEDYDGTKAELEIKAPRFTLIGPYRINGKLLLLDIKGSGTSNVTLENVLGRMKFKLKKIVRDNVEYAEVEKLKLNINISRMHMHFDQLFNGDKQMEEYGHQFINENSKLVFEDIKPSAMKTFGQIWQDILNHILSRIPYRSFFNV</sequence>
<dbReference type="Pfam" id="PF06585">
    <property type="entry name" value="JHBP"/>
    <property type="match status" value="1"/>
</dbReference>
<keyword evidence="1" id="KW-0732">Signal</keyword>
<dbReference type="AlphaFoldDB" id="A0A1B0DRJ5"/>
<keyword evidence="5" id="KW-1185">Reference proteome</keyword>
<dbReference type="VEuPathDB" id="VectorBase:PPAPM1_010341"/>
<dbReference type="SMART" id="SM00700">
    <property type="entry name" value="JHBP"/>
    <property type="match status" value="1"/>
</dbReference>
<evidence type="ECO:0000313" key="5">
    <source>
        <dbReference type="Proteomes" id="UP000092462"/>
    </source>
</evidence>
<evidence type="ECO:0000313" key="4">
    <source>
        <dbReference type="EnsemblMetazoa" id="PPAI012824-PA"/>
    </source>
</evidence>
<dbReference type="EMBL" id="AJVK01021104">
    <property type="status" value="NOT_ANNOTATED_CDS"/>
    <property type="molecule type" value="Genomic_DNA"/>
</dbReference>
<evidence type="ECO:0000256" key="2">
    <source>
        <dbReference type="ARBA" id="ARBA00023108"/>
    </source>
</evidence>
<organism evidence="4 5">
    <name type="scientific">Phlebotomus papatasi</name>
    <name type="common">Sandfly</name>
    <dbReference type="NCBI Taxonomy" id="29031"/>
    <lineage>
        <taxon>Eukaryota</taxon>
        <taxon>Metazoa</taxon>
        <taxon>Ecdysozoa</taxon>
        <taxon>Arthropoda</taxon>
        <taxon>Hexapoda</taxon>
        <taxon>Insecta</taxon>
        <taxon>Pterygota</taxon>
        <taxon>Neoptera</taxon>
        <taxon>Endopterygota</taxon>
        <taxon>Diptera</taxon>
        <taxon>Nematocera</taxon>
        <taxon>Psychodoidea</taxon>
        <taxon>Psychodidae</taxon>
        <taxon>Phlebotomus</taxon>
        <taxon>Phlebotomus</taxon>
    </lineage>
</organism>
<dbReference type="EnsemblMetazoa" id="PPAI012824-RA">
    <property type="protein sequence ID" value="PPAI012824-PA"/>
    <property type="gene ID" value="PPAI012824"/>
</dbReference>
<dbReference type="FunFam" id="3.15.10.30:FF:000001">
    <property type="entry name" value="Takeout-like protein 1"/>
    <property type="match status" value="1"/>
</dbReference>
<dbReference type="GO" id="GO:0005615">
    <property type="term" value="C:extracellular space"/>
    <property type="evidence" value="ECO:0007669"/>
    <property type="project" value="TreeGrafter"/>
</dbReference>
<dbReference type="InterPro" id="IPR038606">
    <property type="entry name" value="To_sf"/>
</dbReference>
<dbReference type="Gene3D" id="3.15.10.30">
    <property type="entry name" value="Haemolymph juvenile hormone binding protein"/>
    <property type="match status" value="1"/>
</dbReference>
<dbReference type="PANTHER" id="PTHR11008">
    <property type="entry name" value="PROTEIN TAKEOUT-LIKE PROTEIN"/>
    <property type="match status" value="1"/>
</dbReference>
<protein>
    <submittedName>
        <fullName evidence="4">Uncharacterized protein</fullName>
    </submittedName>
</protein>
<dbReference type="PANTHER" id="PTHR11008:SF41">
    <property type="entry name" value="RE70318P"/>
    <property type="match status" value="1"/>
</dbReference>
<dbReference type="InterPro" id="IPR010562">
    <property type="entry name" value="Haemolymph_juvenile_hormone-bd"/>
</dbReference>
<dbReference type="VEuPathDB" id="VectorBase:PPAI012824"/>
<comment type="similarity">
    <text evidence="3">Belongs to the TO family.</text>
</comment>
<keyword evidence="2" id="KW-0090">Biological rhythms</keyword>
<proteinExistence type="inferred from homology"/>
<accession>A0A1B0DRJ5</accession>
<name>A0A1B0DRJ5_PHLPP</name>